<organism evidence="2 3">
    <name type="scientific">Devosia nitrariae</name>
    <dbReference type="NCBI Taxonomy" id="2071872"/>
    <lineage>
        <taxon>Bacteria</taxon>
        <taxon>Pseudomonadati</taxon>
        <taxon>Pseudomonadota</taxon>
        <taxon>Alphaproteobacteria</taxon>
        <taxon>Hyphomicrobiales</taxon>
        <taxon>Devosiaceae</taxon>
        <taxon>Devosia</taxon>
    </lineage>
</organism>
<evidence type="ECO:0000313" key="3">
    <source>
        <dbReference type="Proteomes" id="UP001156691"/>
    </source>
</evidence>
<dbReference type="EMBL" id="BSNS01000013">
    <property type="protein sequence ID" value="GLQ55857.1"/>
    <property type="molecule type" value="Genomic_DNA"/>
</dbReference>
<gene>
    <name evidence="2" type="ORF">GCM10010862_31160</name>
</gene>
<evidence type="ECO:0000313" key="2">
    <source>
        <dbReference type="EMBL" id="GLQ55857.1"/>
    </source>
</evidence>
<proteinExistence type="predicted"/>
<comment type="caution">
    <text evidence="2">The sequence shown here is derived from an EMBL/GenBank/DDBJ whole genome shotgun (WGS) entry which is preliminary data.</text>
</comment>
<feature type="region of interest" description="Disordered" evidence="1">
    <location>
        <begin position="55"/>
        <end position="75"/>
    </location>
</feature>
<sequence>MRDLAALDAHETAGKIGNALAAQNGLDRRHLGEHCRLICKVGDFAPAVTSIAKDELEKEPRGLRRNRDPMNDQTL</sequence>
<reference evidence="3" key="1">
    <citation type="journal article" date="2019" name="Int. J. Syst. Evol. Microbiol.">
        <title>The Global Catalogue of Microorganisms (GCM) 10K type strain sequencing project: providing services to taxonomists for standard genome sequencing and annotation.</title>
        <authorList>
            <consortium name="The Broad Institute Genomics Platform"/>
            <consortium name="The Broad Institute Genome Sequencing Center for Infectious Disease"/>
            <person name="Wu L."/>
            <person name="Ma J."/>
        </authorList>
    </citation>
    <scope>NUCLEOTIDE SEQUENCE [LARGE SCALE GENOMIC DNA]</scope>
    <source>
        <strain evidence="3">NBRC 112416</strain>
    </source>
</reference>
<accession>A0ABQ5W7B1</accession>
<protein>
    <submittedName>
        <fullName evidence="2">Uncharacterized protein</fullName>
    </submittedName>
</protein>
<keyword evidence="3" id="KW-1185">Reference proteome</keyword>
<dbReference type="Proteomes" id="UP001156691">
    <property type="component" value="Unassembled WGS sequence"/>
</dbReference>
<evidence type="ECO:0000256" key="1">
    <source>
        <dbReference type="SAM" id="MobiDB-lite"/>
    </source>
</evidence>
<name>A0ABQ5W7B1_9HYPH</name>